<dbReference type="InterPro" id="IPR005546">
    <property type="entry name" value="Autotransporte_beta"/>
</dbReference>
<dbReference type="SUPFAM" id="SSF51126">
    <property type="entry name" value="Pectin lyase-like"/>
    <property type="match status" value="1"/>
</dbReference>
<dbReference type="PROSITE" id="PS51208">
    <property type="entry name" value="AUTOTRANSPORTER"/>
    <property type="match status" value="1"/>
</dbReference>
<dbReference type="PANTHER" id="PTHR12338:SF5">
    <property type="entry name" value="ANTIGEN 43-RELATED"/>
    <property type="match status" value="1"/>
</dbReference>
<evidence type="ECO:0000313" key="3">
    <source>
        <dbReference type="EMBL" id="ECB1915589.1"/>
    </source>
</evidence>
<proteinExistence type="predicted"/>
<gene>
    <name evidence="4" type="ORF">E1A34_25315</name>
    <name evidence="3" type="ORF">EVG73_24980</name>
</gene>
<name>A0A5X8Y2X8_SALNE</name>
<protein>
    <submittedName>
        <fullName evidence="3">Autotransporter outer membrane beta-barrel domain-containing protein</fullName>
    </submittedName>
</protein>
<dbReference type="Pfam" id="PF03797">
    <property type="entry name" value="Autotransporter"/>
    <property type="match status" value="1"/>
</dbReference>
<evidence type="ECO:0000256" key="1">
    <source>
        <dbReference type="SAM" id="MobiDB-lite"/>
    </source>
</evidence>
<dbReference type="InterPro" id="IPR036709">
    <property type="entry name" value="Autotransporte_beta_dom_sf"/>
</dbReference>
<dbReference type="GO" id="GO:0019867">
    <property type="term" value="C:outer membrane"/>
    <property type="evidence" value="ECO:0007669"/>
    <property type="project" value="InterPro"/>
</dbReference>
<dbReference type="InterPro" id="IPR050909">
    <property type="entry name" value="Bact_Autotransporter_VF"/>
</dbReference>
<reference evidence="3" key="1">
    <citation type="submission" date="2019-01" db="EMBL/GenBank/DDBJ databases">
        <authorList>
            <person name="Ashton P.M."/>
            <person name="Dallman T."/>
            <person name="Nair S."/>
            <person name="De Pinna E."/>
            <person name="Peters T."/>
            <person name="Grant K."/>
        </authorList>
    </citation>
    <scope>NUCLEOTIDE SEQUENCE</scope>
    <source>
        <strain evidence="4">271153</strain>
        <strain evidence="3">500372</strain>
    </source>
</reference>
<dbReference type="InterPro" id="IPR011050">
    <property type="entry name" value="Pectin_lyase_fold/virulence"/>
</dbReference>
<dbReference type="InterPro" id="IPR012332">
    <property type="entry name" value="Autotransporter_pectin_lyase_C"/>
</dbReference>
<dbReference type="InterPro" id="IPR006315">
    <property type="entry name" value="OM_autotransptr_brl_dom"/>
</dbReference>
<organism evidence="3">
    <name type="scientific">Salmonella newport</name>
    <dbReference type="NCBI Taxonomy" id="108619"/>
    <lineage>
        <taxon>Bacteria</taxon>
        <taxon>Pseudomonadati</taxon>
        <taxon>Pseudomonadota</taxon>
        <taxon>Gammaproteobacteria</taxon>
        <taxon>Enterobacterales</taxon>
        <taxon>Enterobacteriaceae</taxon>
        <taxon>Salmonella</taxon>
    </lineage>
</organism>
<feature type="domain" description="Autotransporter" evidence="2">
    <location>
        <begin position="636"/>
        <end position="918"/>
    </location>
</feature>
<feature type="compositionally biased region" description="Pro residues" evidence="1">
    <location>
        <begin position="568"/>
        <end position="588"/>
    </location>
</feature>
<dbReference type="NCBIfam" id="TIGR01414">
    <property type="entry name" value="autotrans_barl"/>
    <property type="match status" value="1"/>
</dbReference>
<evidence type="ECO:0000259" key="2">
    <source>
        <dbReference type="PROSITE" id="PS51208"/>
    </source>
</evidence>
<comment type="caution">
    <text evidence="3">The sequence shown here is derived from an EMBL/GenBank/DDBJ whole genome shotgun (WGS) entry which is preliminary data.</text>
</comment>
<accession>A0A5X8Y2X8</accession>
<dbReference type="SMART" id="SM00869">
    <property type="entry name" value="Autotransporter"/>
    <property type="match status" value="1"/>
</dbReference>
<evidence type="ECO:0000313" key="4">
    <source>
        <dbReference type="EMBL" id="ECB7109318.1"/>
    </source>
</evidence>
<dbReference type="InterPro" id="IPR043990">
    <property type="entry name" value="AC_1"/>
</dbReference>
<sequence length="918" mass="97895">MSRPVARDYHITNPWRGYRTTADGGLSMPESCSDEHWDCVPAKNLPKNRPKRSGGKNKIMKTIKVLLQSLPLVIPAIYPGTSSADEVITIHEGDTFRIPQPSLPLTLKIMDAVTPTAPTMILGMIPSLTVTHEANDVARTDNTLITNSNIGELTLASGTGTWKGSKTTIDSSDISRLVVSGHNYAEISKNSTIVEVTTGTTDSGGIINNYGNVKEVNNVREIHNNGVIADATMIGLLDNGKNGTVMLSNGASASLVHKLVNAGKITITNNAILAIRDEIGGKTTITNTGVIELGPGGALLTSIVDTNLTNWGVITEQNRTEAGEIGSIVITAGEKDAGKSTILNHGTINVPAGGIVIENDGDMGRDRTVIIENTGRMYGGIYELDGDGGERKIITIHNNEGGYWESKFDSTELKYTEVRSTYDQVINDGIVVTKKRPDGQAGKIVTNEFSNNGTIDIRNAPLIIDGEYKAGIWGRLLTSGTLGGDETELPTLTVHGSVTGETTHVKVENLGGAGAATTDGILVVRADTVAGGGFSKEGRIVAGAYDYDLVRVESGDHTEWRLTSSLTPEPPGPVPPVPPGPEPGPEPVPPVPPAPVHVVRPEAVTYAENLRQANTLFMTDSEQRRAVGEYTDPVTGRTETSSLWLSQTGGHSARHDASGQLNSDYNRYTVQLGGTLLSLPAGDDGRLEAGVQAGYGHARGNTRSGLTGYRARGTVSGYSTGLYGTWRQHRDGQSGAYISTTLQYSWLKNQVKGDDLAAEKYDARGTTLSLEGGYDYAVWQGGEQNGDSLFIRPHAQVTRMGVKADEHREANGTRVRQQGDGSVFSRTGVRVWLDKAVSKGQRVQPFVETNWLHNTRDFCSSMDGVRDCLAGNRNQAEVLAGVTGDVSRNVAVTAQAGGRFGSQASRDLAGTLNVSVKF</sequence>
<feature type="region of interest" description="Disordered" evidence="1">
    <location>
        <begin position="562"/>
        <end position="588"/>
    </location>
</feature>
<dbReference type="PANTHER" id="PTHR12338">
    <property type="entry name" value="AUTOTRANSPORTER"/>
    <property type="match status" value="1"/>
</dbReference>
<dbReference type="EMBL" id="AAHWTY010000120">
    <property type="protein sequence ID" value="ECB1915589.1"/>
    <property type="molecule type" value="Genomic_DNA"/>
</dbReference>
<dbReference type="Gene3D" id="2.160.20.20">
    <property type="match status" value="1"/>
</dbReference>
<dbReference type="SUPFAM" id="SSF103515">
    <property type="entry name" value="Autotransporter"/>
    <property type="match status" value="1"/>
</dbReference>
<dbReference type="Pfam" id="PF18883">
    <property type="entry name" value="AC_1"/>
    <property type="match status" value="1"/>
</dbReference>
<dbReference type="EMBL" id="AAHYLK010000043">
    <property type="protein sequence ID" value="ECB7109318.1"/>
    <property type="molecule type" value="Genomic_DNA"/>
</dbReference>
<dbReference type="AlphaFoldDB" id="A0A5X8Y2X8"/>
<dbReference type="Proteomes" id="UP000839827">
    <property type="component" value="Unassembled WGS sequence"/>
</dbReference>
<dbReference type="Gene3D" id="2.40.128.130">
    <property type="entry name" value="Autotransporter beta-domain"/>
    <property type="match status" value="1"/>
</dbReference>